<dbReference type="KEGG" id="cace:CACET_c38750"/>
<dbReference type="OrthoDB" id="1878374at2"/>
<proteinExistence type="predicted"/>
<dbReference type="RefSeq" id="WP_158386137.1">
    <property type="nucleotide sequence ID" value="NZ_CP009687.1"/>
</dbReference>
<reference evidence="1 2" key="1">
    <citation type="submission" date="2014-10" db="EMBL/GenBank/DDBJ databases">
        <title>Genome sequence of Clostridium aceticum DSM 1496.</title>
        <authorList>
            <person name="Poehlein A."/>
            <person name="Schiel-Bengelsdorf B."/>
            <person name="Gottschalk G."/>
            <person name="Duerre P."/>
            <person name="Daniel R."/>
        </authorList>
    </citation>
    <scope>NUCLEOTIDE SEQUENCE [LARGE SCALE GENOMIC DNA]</scope>
    <source>
        <strain evidence="1 2">DSM 1496</strain>
    </source>
</reference>
<dbReference type="Proteomes" id="UP000035704">
    <property type="component" value="Chromosome"/>
</dbReference>
<dbReference type="EMBL" id="CP009687">
    <property type="protein sequence ID" value="AKL97303.1"/>
    <property type="molecule type" value="Genomic_DNA"/>
</dbReference>
<keyword evidence="2" id="KW-1185">Reference proteome</keyword>
<name>A0A0G3WG32_9CLOT</name>
<protein>
    <submittedName>
        <fullName evidence="1">Uncharacterized protein</fullName>
    </submittedName>
</protein>
<dbReference type="AlphaFoldDB" id="A0A0G3WG32"/>
<organism evidence="1 2">
    <name type="scientific">Clostridium aceticum</name>
    <dbReference type="NCBI Taxonomy" id="84022"/>
    <lineage>
        <taxon>Bacteria</taxon>
        <taxon>Bacillati</taxon>
        <taxon>Bacillota</taxon>
        <taxon>Clostridia</taxon>
        <taxon>Eubacteriales</taxon>
        <taxon>Clostridiaceae</taxon>
        <taxon>Clostridium</taxon>
    </lineage>
</organism>
<sequence length="54" mass="6633">MNKITFHQSNCKEETASAWLVSLLKFAYETEYFKKLRDFKLLMIKKDYTIYQKF</sequence>
<dbReference type="PATRIC" id="fig|84022.6.peg.3959"/>
<evidence type="ECO:0000313" key="1">
    <source>
        <dbReference type="EMBL" id="AKL97303.1"/>
    </source>
</evidence>
<evidence type="ECO:0000313" key="2">
    <source>
        <dbReference type="Proteomes" id="UP000035704"/>
    </source>
</evidence>
<accession>A0A0G3WG32</accession>
<gene>
    <name evidence="1" type="ORF">CACET_c38750</name>
</gene>